<keyword evidence="1" id="KW-0812">Transmembrane</keyword>
<dbReference type="Proteomes" id="UP000196240">
    <property type="component" value="Unassembled WGS sequence"/>
</dbReference>
<dbReference type="SUPFAM" id="SSF53474">
    <property type="entry name" value="alpha/beta-Hydrolases"/>
    <property type="match status" value="1"/>
</dbReference>
<feature type="transmembrane region" description="Helical" evidence="1">
    <location>
        <begin position="26"/>
        <end position="47"/>
    </location>
</feature>
<name>A0A1R7Q8U8_ACIJO</name>
<dbReference type="AlphaFoldDB" id="A0A1R7Q8U8"/>
<dbReference type="InterPro" id="IPR029058">
    <property type="entry name" value="AB_hydrolase_fold"/>
</dbReference>
<dbReference type="EMBL" id="FUUY01000001">
    <property type="protein sequence ID" value="SJX20674.1"/>
    <property type="molecule type" value="Genomic_DNA"/>
</dbReference>
<dbReference type="Gene3D" id="3.40.50.1820">
    <property type="entry name" value="alpha/beta hydrolase"/>
    <property type="match status" value="1"/>
</dbReference>
<accession>A0A1R7Q8U8</accession>
<keyword evidence="1" id="KW-0472">Membrane</keyword>
<reference evidence="2 3" key="1">
    <citation type="submission" date="2017-02" db="EMBL/GenBank/DDBJ databases">
        <authorList>
            <person name="Peterson S.W."/>
        </authorList>
    </citation>
    <scope>NUCLEOTIDE SEQUENCE [LARGE SCALE GENOMIC DNA]</scope>
    <source>
        <strain evidence="2">C6</strain>
    </source>
</reference>
<gene>
    <name evidence="2" type="ORF">ACNJC6_00268</name>
</gene>
<protein>
    <recommendedName>
        <fullName evidence="4">Alpha/beta hydrolase</fullName>
    </recommendedName>
</protein>
<keyword evidence="1" id="KW-1133">Transmembrane helix</keyword>
<evidence type="ECO:0000313" key="3">
    <source>
        <dbReference type="Proteomes" id="UP000196240"/>
    </source>
</evidence>
<proteinExistence type="predicted"/>
<sequence>MLCKLLHLLSQENLIRIVKKSDFGRSFFYTVLIKYIIGAYTMNIVWIHGMNQQHKTARTLLQHWLVILQQVLSELGRADDLPYLQRHSRLAFYGDLLTRQHLENTLNASTLMPQHWSPFSFLHPIHLTHTAAPNIEHQAEISKNPQLTISDELSFNNKIKYISLLGKDLALRDLASLINHFPELHSSFIHRFLKEAYLYLSNPHFIHTVHTRLHEHLHGTKPNIVIAHSLGSVIAYNYLIQHPELKIQALITLGSPLAFRVIQCHLQQPIQRPAALYGDWINFYSDADFLSAFPLNQKPFAFTPAIINKQITTDLAHPHLIEGYLRHPEFINNLLSLLKKSA</sequence>
<evidence type="ECO:0000313" key="2">
    <source>
        <dbReference type="EMBL" id="SJX20674.1"/>
    </source>
</evidence>
<evidence type="ECO:0000256" key="1">
    <source>
        <dbReference type="SAM" id="Phobius"/>
    </source>
</evidence>
<evidence type="ECO:0008006" key="4">
    <source>
        <dbReference type="Google" id="ProtNLM"/>
    </source>
</evidence>
<organism evidence="2 3">
    <name type="scientific">Acinetobacter johnsonii</name>
    <dbReference type="NCBI Taxonomy" id="40214"/>
    <lineage>
        <taxon>Bacteria</taxon>
        <taxon>Pseudomonadati</taxon>
        <taxon>Pseudomonadota</taxon>
        <taxon>Gammaproteobacteria</taxon>
        <taxon>Moraxellales</taxon>
        <taxon>Moraxellaceae</taxon>
        <taxon>Acinetobacter</taxon>
    </lineage>
</organism>